<dbReference type="GO" id="GO:0016787">
    <property type="term" value="F:hydrolase activity"/>
    <property type="evidence" value="ECO:0007669"/>
    <property type="project" value="UniProtKB-KW"/>
</dbReference>
<dbReference type="PANTHER" id="PTHR11203">
    <property type="entry name" value="CLEAVAGE AND POLYADENYLATION SPECIFICITY FACTOR FAMILY MEMBER"/>
    <property type="match status" value="1"/>
</dbReference>
<dbReference type="GO" id="GO:0004521">
    <property type="term" value="F:RNA endonuclease activity"/>
    <property type="evidence" value="ECO:0007669"/>
    <property type="project" value="TreeGrafter"/>
</dbReference>
<feature type="domain" description="Beta-Casp" evidence="3">
    <location>
        <begin position="249"/>
        <end position="368"/>
    </location>
</feature>
<dbReference type="InterPro" id="IPR001279">
    <property type="entry name" value="Metallo-B-lactamas"/>
</dbReference>
<proteinExistence type="predicted"/>
<dbReference type="Pfam" id="PF07521">
    <property type="entry name" value="RMMBL"/>
    <property type="match status" value="1"/>
</dbReference>
<gene>
    <name evidence="4" type="ORF">F8237_21880</name>
</gene>
<feature type="domain" description="Metallo-beta-lactamase" evidence="2">
    <location>
        <begin position="15"/>
        <end position="244"/>
    </location>
</feature>
<dbReference type="SMART" id="SM01027">
    <property type="entry name" value="Beta-Casp"/>
    <property type="match status" value="1"/>
</dbReference>
<evidence type="ECO:0000313" key="4">
    <source>
        <dbReference type="EMBL" id="QFI74823.1"/>
    </source>
</evidence>
<dbReference type="Pfam" id="PF10996">
    <property type="entry name" value="Beta-Casp"/>
    <property type="match status" value="1"/>
</dbReference>
<dbReference type="SUPFAM" id="SSF56281">
    <property type="entry name" value="Metallo-hydrolase/oxidoreductase"/>
    <property type="match status" value="1"/>
</dbReference>
<dbReference type="PANTHER" id="PTHR11203:SF37">
    <property type="entry name" value="INTEGRATOR COMPLEX SUBUNIT 11"/>
    <property type="match status" value="1"/>
</dbReference>
<evidence type="ECO:0000313" key="5">
    <source>
        <dbReference type="Proteomes" id="UP000325641"/>
    </source>
</evidence>
<dbReference type="Pfam" id="PF00753">
    <property type="entry name" value="Lactamase_B"/>
    <property type="match status" value="1"/>
</dbReference>
<dbReference type="KEGG" id="bbet:F8237_21880"/>
<protein>
    <submittedName>
        <fullName evidence="4">MBL fold metallo-hydrolase</fullName>
    </submittedName>
</protein>
<reference evidence="5" key="1">
    <citation type="submission" date="2019-10" db="EMBL/GenBank/DDBJ databases">
        <title>Complete Genome Sequence of Bradyrhizobium betae type strain PL7HG1T.</title>
        <authorList>
            <person name="Bromfield E.S.P."/>
            <person name="Cloutier S."/>
        </authorList>
    </citation>
    <scope>NUCLEOTIDE SEQUENCE [LARGE SCALE GENOMIC DNA]</scope>
    <source>
        <strain evidence="5">PL7HG1</strain>
    </source>
</reference>
<evidence type="ECO:0000259" key="3">
    <source>
        <dbReference type="SMART" id="SM01027"/>
    </source>
</evidence>
<evidence type="ECO:0000256" key="1">
    <source>
        <dbReference type="ARBA" id="ARBA00022801"/>
    </source>
</evidence>
<dbReference type="InterPro" id="IPR022712">
    <property type="entry name" value="Beta_Casp"/>
</dbReference>
<dbReference type="InterPro" id="IPR050698">
    <property type="entry name" value="MBL"/>
</dbReference>
<dbReference type="EMBL" id="CP044543">
    <property type="protein sequence ID" value="QFI74823.1"/>
    <property type="molecule type" value="Genomic_DNA"/>
</dbReference>
<dbReference type="SMART" id="SM00849">
    <property type="entry name" value="Lactamase_B"/>
    <property type="match status" value="1"/>
</dbReference>
<dbReference type="RefSeq" id="WP_151647800.1">
    <property type="nucleotide sequence ID" value="NZ_CP044543.1"/>
</dbReference>
<dbReference type="CDD" id="cd16295">
    <property type="entry name" value="TTHA0252-CPSF-like_MBL-fold"/>
    <property type="match status" value="1"/>
</dbReference>
<keyword evidence="1 4" id="KW-0378">Hydrolase</keyword>
<name>A0A5P6PBG1_9BRAD</name>
<accession>A0A5P6PBG1</accession>
<dbReference type="Gene3D" id="3.40.50.10890">
    <property type="match status" value="1"/>
</dbReference>
<dbReference type="InterPro" id="IPR011108">
    <property type="entry name" value="RMMBL"/>
</dbReference>
<dbReference type="OrthoDB" id="9803916at2"/>
<organism evidence="4 5">
    <name type="scientific">Bradyrhizobium betae</name>
    <dbReference type="NCBI Taxonomy" id="244734"/>
    <lineage>
        <taxon>Bacteria</taxon>
        <taxon>Pseudomonadati</taxon>
        <taxon>Pseudomonadota</taxon>
        <taxon>Alphaproteobacteria</taxon>
        <taxon>Hyphomicrobiales</taxon>
        <taxon>Nitrobacteraceae</taxon>
        <taxon>Bradyrhizobium</taxon>
    </lineage>
</organism>
<dbReference type="AlphaFoldDB" id="A0A5P6PBG1"/>
<dbReference type="InterPro" id="IPR036866">
    <property type="entry name" value="RibonucZ/Hydroxyglut_hydro"/>
</dbReference>
<dbReference type="Proteomes" id="UP000325641">
    <property type="component" value="Chromosome"/>
</dbReference>
<evidence type="ECO:0000259" key="2">
    <source>
        <dbReference type="SMART" id="SM00849"/>
    </source>
</evidence>
<dbReference type="Gene3D" id="3.60.15.10">
    <property type="entry name" value="Ribonuclease Z/Hydroxyacylglutathione hydrolase-like"/>
    <property type="match status" value="1"/>
</dbReference>
<sequence length="454" mass="49148">MTLRLSFLGGAGTVTGSKYLLDSGSHRILVDCGLFQGKRALREMNWTSFPVHPESISAVVLTHAHLDHSGALPLLVKQGFAGPIVCSEATAGLCEVLLRDSGHIQEQDALFANKHGFSRHKPALPLYGVKDAEAALRLLRPISFRREHSLPGGGRTMLRHAGHILGAASVELEWNRTSIVFSGDLGRQDDPIMLRPEAPTRSDYLIVESTYGDRSHPTIDPQRELEEIVATTTKRGGTVVIPAFAVGRVQVLLHYFERIKSAGGLTNVPIFLDSPMAVDASDIFCRFKSDHKLTHEECRRTCAVATYIRSVEDSKRLGSSPIPKVIISASGMATGGRVLHHLKRFAPYQKNTILFAGYQAEGTRGAAMTSGAKSVRIHGEDVPVAAEVRNIEALSAHADANEILTWLKSIGGAPKATYITHGELQASKALQARVSAELGWTSLVPEQGQEALLA</sequence>